<protein>
    <submittedName>
        <fullName evidence="6">Transcriptional regulator</fullName>
    </submittedName>
</protein>
<organism evidence="6 7">
    <name type="scientific">Snodgrassella alvi</name>
    <dbReference type="NCBI Taxonomy" id="1196083"/>
    <lineage>
        <taxon>Bacteria</taxon>
        <taxon>Pseudomonadati</taxon>
        <taxon>Pseudomonadota</taxon>
        <taxon>Betaproteobacteria</taxon>
        <taxon>Neisseriales</taxon>
        <taxon>Neisseriaceae</taxon>
        <taxon>Snodgrassella</taxon>
    </lineage>
</organism>
<dbReference type="Gene3D" id="3.40.190.290">
    <property type="match status" value="1"/>
</dbReference>
<dbReference type="Pfam" id="PF00126">
    <property type="entry name" value="HTH_1"/>
    <property type="match status" value="1"/>
</dbReference>
<dbReference type="Gene3D" id="1.10.10.10">
    <property type="entry name" value="Winged helix-like DNA-binding domain superfamily/Winged helix DNA-binding domain"/>
    <property type="match status" value="1"/>
</dbReference>
<dbReference type="PROSITE" id="PS50931">
    <property type="entry name" value="HTH_LYSR"/>
    <property type="match status" value="1"/>
</dbReference>
<evidence type="ECO:0000256" key="1">
    <source>
        <dbReference type="ARBA" id="ARBA00009437"/>
    </source>
</evidence>
<dbReference type="GO" id="GO:0043565">
    <property type="term" value="F:sequence-specific DNA binding"/>
    <property type="evidence" value="ECO:0007669"/>
    <property type="project" value="TreeGrafter"/>
</dbReference>
<feature type="domain" description="HTH lysR-type" evidence="5">
    <location>
        <begin position="1"/>
        <end position="59"/>
    </location>
</feature>
<evidence type="ECO:0000313" key="6">
    <source>
        <dbReference type="EMBL" id="PIT14540.1"/>
    </source>
</evidence>
<dbReference type="Pfam" id="PF03466">
    <property type="entry name" value="LysR_substrate"/>
    <property type="match status" value="1"/>
</dbReference>
<dbReference type="FunFam" id="1.10.10.10:FF:000001">
    <property type="entry name" value="LysR family transcriptional regulator"/>
    <property type="match status" value="1"/>
</dbReference>
<comment type="similarity">
    <text evidence="1">Belongs to the LysR transcriptional regulatory family.</text>
</comment>
<dbReference type="Proteomes" id="UP000231293">
    <property type="component" value="Unassembled WGS sequence"/>
</dbReference>
<keyword evidence="3" id="KW-0238">DNA-binding</keyword>
<dbReference type="InterPro" id="IPR005119">
    <property type="entry name" value="LysR_subst-bd"/>
</dbReference>
<dbReference type="GO" id="GO:0003700">
    <property type="term" value="F:DNA-binding transcription factor activity"/>
    <property type="evidence" value="ECO:0007669"/>
    <property type="project" value="InterPro"/>
</dbReference>
<keyword evidence="2" id="KW-0805">Transcription regulation</keyword>
<name>A0A2N9WT80_9NEIS</name>
<dbReference type="AlphaFoldDB" id="A0A2N9WT80"/>
<dbReference type="SUPFAM" id="SSF53850">
    <property type="entry name" value="Periplasmic binding protein-like II"/>
    <property type="match status" value="1"/>
</dbReference>
<dbReference type="PANTHER" id="PTHR30537">
    <property type="entry name" value="HTH-TYPE TRANSCRIPTIONAL REGULATOR"/>
    <property type="match status" value="1"/>
</dbReference>
<dbReference type="SUPFAM" id="SSF46785">
    <property type="entry name" value="Winged helix' DNA-binding domain"/>
    <property type="match status" value="1"/>
</dbReference>
<gene>
    <name evidence="6" type="ORF">BGI32_07350</name>
</gene>
<keyword evidence="4" id="KW-0804">Transcription</keyword>
<evidence type="ECO:0000256" key="4">
    <source>
        <dbReference type="ARBA" id="ARBA00023163"/>
    </source>
</evidence>
<accession>A0A2N9WT80</accession>
<sequence length="285" mass="32560">MDTLQSMWVFRNVVELGSFTKAAEFMDISTAMASKHLHHLEKSIQAKLLNRTSRRISLTEAGQEYYHRCVEALDTLTEAKHIAQAGTIKPQGLLKITAPNWCASRHFGELMAEYRQQYPNVTLSINLDSRRTDLVAEGIDLALRVTNHPEPNLIVKPITKIDFLWVASPQYLHQHGIPHTIADLKQHYGLLPQYVHLDLPLIPACTSNSALLLHQMALNHMGLAYLPEWMIKEDIEHQRLQAVDHFACPQSHTLYAAYMNREFLSAKVRSFIDFLAMKFATDQNH</sequence>
<dbReference type="InterPro" id="IPR000847">
    <property type="entry name" value="LysR_HTH_N"/>
</dbReference>
<evidence type="ECO:0000256" key="2">
    <source>
        <dbReference type="ARBA" id="ARBA00023015"/>
    </source>
</evidence>
<dbReference type="GO" id="GO:0006351">
    <property type="term" value="P:DNA-templated transcription"/>
    <property type="evidence" value="ECO:0007669"/>
    <property type="project" value="TreeGrafter"/>
</dbReference>
<dbReference type="PANTHER" id="PTHR30537:SF35">
    <property type="entry name" value="TRANSCRIPTIONAL REGULATORY PROTEIN"/>
    <property type="match status" value="1"/>
</dbReference>
<comment type="caution">
    <text evidence="6">The sequence shown here is derived from an EMBL/GenBank/DDBJ whole genome shotgun (WGS) entry which is preliminary data.</text>
</comment>
<evidence type="ECO:0000256" key="3">
    <source>
        <dbReference type="ARBA" id="ARBA00023125"/>
    </source>
</evidence>
<dbReference type="InterPro" id="IPR058163">
    <property type="entry name" value="LysR-type_TF_proteobact-type"/>
</dbReference>
<proteinExistence type="inferred from homology"/>
<dbReference type="InterPro" id="IPR036390">
    <property type="entry name" value="WH_DNA-bd_sf"/>
</dbReference>
<dbReference type="InterPro" id="IPR036388">
    <property type="entry name" value="WH-like_DNA-bd_sf"/>
</dbReference>
<dbReference type="RefSeq" id="WP_100113772.1">
    <property type="nucleotide sequence ID" value="NZ_MDVB01000084.1"/>
</dbReference>
<dbReference type="EMBL" id="MDVB01000084">
    <property type="protein sequence ID" value="PIT14540.1"/>
    <property type="molecule type" value="Genomic_DNA"/>
</dbReference>
<reference evidence="6 7" key="1">
    <citation type="journal article" date="2017" name="MBio">
        <title>Type VI secretion-mediated competition in the bee gut microbiome.</title>
        <authorList>
            <person name="Steele M.I."/>
            <person name="Kwong W.K."/>
            <person name="Powell J.E."/>
            <person name="Whiteley M."/>
            <person name="Moran N.A."/>
        </authorList>
    </citation>
    <scope>NUCLEOTIDE SEQUENCE [LARGE SCALE GENOMIC DNA]</scope>
    <source>
        <strain evidence="6 7">App2-2</strain>
    </source>
</reference>
<dbReference type="CDD" id="cd08422">
    <property type="entry name" value="PBP2_CrgA_like"/>
    <property type="match status" value="1"/>
</dbReference>
<evidence type="ECO:0000259" key="5">
    <source>
        <dbReference type="PROSITE" id="PS50931"/>
    </source>
</evidence>
<evidence type="ECO:0000313" key="7">
    <source>
        <dbReference type="Proteomes" id="UP000231293"/>
    </source>
</evidence>